<dbReference type="Gene3D" id="3.40.190.290">
    <property type="match status" value="1"/>
</dbReference>
<dbReference type="Pfam" id="PF00126">
    <property type="entry name" value="HTH_1"/>
    <property type="match status" value="1"/>
</dbReference>
<dbReference type="InterPro" id="IPR036388">
    <property type="entry name" value="WH-like_DNA-bd_sf"/>
</dbReference>
<dbReference type="InterPro" id="IPR000847">
    <property type="entry name" value="LysR_HTH_N"/>
</dbReference>
<keyword evidence="4" id="KW-0804">Transcription</keyword>
<organism evidence="6 7">
    <name type="scientific">Klebsiella pneumoniae subsp. ozaenae</name>
    <dbReference type="NCBI Taxonomy" id="574"/>
    <lineage>
        <taxon>Bacteria</taxon>
        <taxon>Pseudomonadati</taxon>
        <taxon>Pseudomonadota</taxon>
        <taxon>Gammaproteobacteria</taxon>
        <taxon>Enterobacterales</taxon>
        <taxon>Enterobacteriaceae</taxon>
        <taxon>Klebsiella/Raoultella group</taxon>
        <taxon>Klebsiella</taxon>
        <taxon>Klebsiella pneumoniae complex</taxon>
    </lineage>
</organism>
<dbReference type="Proteomes" id="UP000254487">
    <property type="component" value="Unassembled WGS sequence"/>
</dbReference>
<dbReference type="PANTHER" id="PTHR30537">
    <property type="entry name" value="HTH-TYPE TRANSCRIPTIONAL REGULATOR"/>
    <property type="match status" value="1"/>
</dbReference>
<dbReference type="CDD" id="cd08472">
    <property type="entry name" value="PBP2_CrgA_like_3"/>
    <property type="match status" value="1"/>
</dbReference>
<evidence type="ECO:0000313" key="6">
    <source>
        <dbReference type="EMBL" id="STU86317.1"/>
    </source>
</evidence>
<evidence type="ECO:0000256" key="1">
    <source>
        <dbReference type="ARBA" id="ARBA00009437"/>
    </source>
</evidence>
<dbReference type="EMBL" id="UGLW01000003">
    <property type="protein sequence ID" value="STU86317.1"/>
    <property type="molecule type" value="Genomic_DNA"/>
</dbReference>
<keyword evidence="3" id="KW-0238">DNA-binding</keyword>
<dbReference type="GO" id="GO:0006351">
    <property type="term" value="P:DNA-templated transcription"/>
    <property type="evidence" value="ECO:0007669"/>
    <property type="project" value="TreeGrafter"/>
</dbReference>
<reference evidence="6 7" key="1">
    <citation type="submission" date="2018-06" db="EMBL/GenBank/DDBJ databases">
        <authorList>
            <consortium name="Pathogen Informatics"/>
            <person name="Doyle S."/>
        </authorList>
    </citation>
    <scope>NUCLEOTIDE SEQUENCE [LARGE SCALE GENOMIC DNA]</scope>
    <source>
        <strain evidence="6 7">NCTC10313</strain>
    </source>
</reference>
<dbReference type="SUPFAM" id="SSF53850">
    <property type="entry name" value="Periplasmic binding protein-like II"/>
    <property type="match status" value="1"/>
</dbReference>
<accession>A0A377ZVP7</accession>
<dbReference type="Gene3D" id="1.10.10.10">
    <property type="entry name" value="Winged helix-like DNA-binding domain superfamily/Winged helix DNA-binding domain"/>
    <property type="match status" value="1"/>
</dbReference>
<dbReference type="AlphaFoldDB" id="A0A377ZVP7"/>
<evidence type="ECO:0000256" key="4">
    <source>
        <dbReference type="ARBA" id="ARBA00023163"/>
    </source>
</evidence>
<evidence type="ECO:0000256" key="2">
    <source>
        <dbReference type="ARBA" id="ARBA00023015"/>
    </source>
</evidence>
<dbReference type="STRING" id="1218098.GCA_001598715_04536"/>
<dbReference type="GO" id="GO:0003700">
    <property type="term" value="F:DNA-binding transcription factor activity"/>
    <property type="evidence" value="ECO:0007669"/>
    <property type="project" value="InterPro"/>
</dbReference>
<dbReference type="Pfam" id="PF03466">
    <property type="entry name" value="LysR_substrate"/>
    <property type="match status" value="1"/>
</dbReference>
<sequence length="316" mass="34716">MDRFSALKAFTRVVEAGSFTRAADSLNMPNATLSKTIQQLEAHLGVSLLQRTTRRITVTPEGREYYEKARCLLEDLEEIDASFNTARNKPKGHLRIAIGGSTACDVLIPLLADFMTSWPDIRIDLQVADKPADLISGNIDCAIRGGPMEDSTLIARKIGEATLVTCTTPGYLQRYGTPASPDELHHGHRLISYLSPASGRAFPFRFTRHGVSTELKTEPHLGINESNAHIAAGEAGLGIVQTFTYSLKPALASGELVEILSAWRPAPYPFHVVYAGTGTSRPGSASLLTGWRRFFRPRCRDSARYLTQSRSPYRVV</sequence>
<comment type="similarity">
    <text evidence="1">Belongs to the LysR transcriptional regulatory family.</text>
</comment>
<dbReference type="PANTHER" id="PTHR30537:SF72">
    <property type="entry name" value="LYSR FAMILY TRANSCRIPTIONAL REGULATOR"/>
    <property type="match status" value="1"/>
</dbReference>
<proteinExistence type="inferred from homology"/>
<dbReference type="PRINTS" id="PR00039">
    <property type="entry name" value="HTHLYSR"/>
</dbReference>
<dbReference type="GO" id="GO:0043565">
    <property type="term" value="F:sequence-specific DNA binding"/>
    <property type="evidence" value="ECO:0007669"/>
    <property type="project" value="TreeGrafter"/>
</dbReference>
<dbReference type="FunFam" id="1.10.10.10:FF:000001">
    <property type="entry name" value="LysR family transcriptional regulator"/>
    <property type="match status" value="1"/>
</dbReference>
<dbReference type="InterPro" id="IPR005119">
    <property type="entry name" value="LysR_subst-bd"/>
</dbReference>
<dbReference type="PROSITE" id="PS50931">
    <property type="entry name" value="HTH_LYSR"/>
    <property type="match status" value="1"/>
</dbReference>
<name>A0A377ZVP7_KLEPO</name>
<keyword evidence="2" id="KW-0805">Transcription regulation</keyword>
<evidence type="ECO:0000256" key="3">
    <source>
        <dbReference type="ARBA" id="ARBA00023125"/>
    </source>
</evidence>
<dbReference type="InterPro" id="IPR036390">
    <property type="entry name" value="WH_DNA-bd_sf"/>
</dbReference>
<feature type="domain" description="HTH lysR-type" evidence="5">
    <location>
        <begin position="1"/>
        <end position="59"/>
    </location>
</feature>
<evidence type="ECO:0000259" key="5">
    <source>
        <dbReference type="PROSITE" id="PS50931"/>
    </source>
</evidence>
<dbReference type="InterPro" id="IPR058163">
    <property type="entry name" value="LysR-type_TF_proteobact-type"/>
</dbReference>
<gene>
    <name evidence="6" type="primary">dmlR_16</name>
    <name evidence="6" type="ORF">NCTC10313_04198</name>
</gene>
<evidence type="ECO:0000313" key="7">
    <source>
        <dbReference type="Proteomes" id="UP000254487"/>
    </source>
</evidence>
<protein>
    <submittedName>
        <fullName evidence="6">LysR family transcriptional regulator</fullName>
    </submittedName>
</protein>
<dbReference type="SUPFAM" id="SSF46785">
    <property type="entry name" value="Winged helix' DNA-binding domain"/>
    <property type="match status" value="1"/>
</dbReference>